<dbReference type="EMBL" id="BMQA01000065">
    <property type="protein sequence ID" value="GGJ60622.1"/>
    <property type="molecule type" value="Genomic_DNA"/>
</dbReference>
<dbReference type="InterPro" id="IPR011010">
    <property type="entry name" value="DNA_brk_join_enz"/>
</dbReference>
<keyword evidence="1" id="KW-0233">DNA recombination</keyword>
<dbReference type="GO" id="GO:0006310">
    <property type="term" value="P:DNA recombination"/>
    <property type="evidence" value="ECO:0007669"/>
    <property type="project" value="UniProtKB-KW"/>
</dbReference>
<gene>
    <name evidence="3" type="ORF">GCM10010121_084070</name>
</gene>
<dbReference type="Gene3D" id="1.10.443.10">
    <property type="entry name" value="Intergrase catalytic core"/>
    <property type="match status" value="1"/>
</dbReference>
<dbReference type="SUPFAM" id="SSF56349">
    <property type="entry name" value="DNA breaking-rejoining enzymes"/>
    <property type="match status" value="1"/>
</dbReference>
<keyword evidence="4" id="KW-1185">Reference proteome</keyword>
<evidence type="ECO:0000313" key="3">
    <source>
        <dbReference type="EMBL" id="GGJ60622.1"/>
    </source>
</evidence>
<sequence length="630" mass="70330">MSAVATARAAHAPQVGAAGEDHELAVLTGLLEESFLDEVGWDPSAGVLRVPAEHPLLGYRLCRVPGCATMIYAYALGICRACSNRLQASGQSEEEFLANARTWRTVGTRSCAVTDCARPAKTARAALCRAHDYQRRERLKLSMDNFLRHPDAQPLPSWGPCRVVACVREQDTERTPYCGAHRMQALRMQRKSADFDENHWRRTAPAVAEGGMVSLRGLPPLVVAQVLYGLQRRTESGAKTTVTTLRRVCDRLREEQVTSAGHATGITGTGLRPLWSQLVTFARQALLDPESERHKDLWDTAAFGYGGSLDFTKIRQHWLREAAKRWAVEDLPRRRGDQVVGIVQSHINSFVLLSESLHATRRQDHGHQIGAVGRQDIVAFLSRLAYLEKTGKLSAYGRLVHCRNVRKMLNTCRALGLTRTGNPLAGLAEDFTVRQQDLPPAPQREEPGRDLPPEVMRQLCDALPRLDEITSREMRVAVEVLIDTGRRPDEVCELAWDCLAWDTDSQPVLVYDNWKEQRMGRRLPIPRATAELITGQKKRVRERFPNTPLAELKLLPSAVKNPHGKKAISDGGLTGRHREWVNSLPLLLADGTEFDRSAVVPYAYRHTYAQRHADAGVPADVLRDLMGLRS</sequence>
<name>A0A917UIS4_9ACTN</name>
<dbReference type="Proteomes" id="UP000657574">
    <property type="component" value="Unassembled WGS sequence"/>
</dbReference>
<proteinExistence type="predicted"/>
<reference evidence="3" key="2">
    <citation type="submission" date="2020-09" db="EMBL/GenBank/DDBJ databases">
        <authorList>
            <person name="Sun Q."/>
            <person name="Ohkuma M."/>
        </authorList>
    </citation>
    <scope>NUCLEOTIDE SEQUENCE</scope>
    <source>
        <strain evidence="3">JCM 3086</strain>
    </source>
</reference>
<comment type="caution">
    <text evidence="3">The sequence shown here is derived from an EMBL/GenBank/DDBJ whole genome shotgun (WGS) entry which is preliminary data.</text>
</comment>
<dbReference type="CDD" id="cd00397">
    <property type="entry name" value="DNA_BRE_C"/>
    <property type="match status" value="1"/>
</dbReference>
<dbReference type="RefSeq" id="WP_189316599.1">
    <property type="nucleotide sequence ID" value="NZ_BMQA01000065.1"/>
</dbReference>
<protein>
    <recommendedName>
        <fullName evidence="2">Tyr recombinase domain-containing protein</fullName>
    </recommendedName>
</protein>
<reference evidence="3" key="1">
    <citation type="journal article" date="2014" name="Int. J. Syst. Evol. Microbiol.">
        <title>Complete genome sequence of Corynebacterium casei LMG S-19264T (=DSM 44701T), isolated from a smear-ripened cheese.</title>
        <authorList>
            <consortium name="US DOE Joint Genome Institute (JGI-PGF)"/>
            <person name="Walter F."/>
            <person name="Albersmeier A."/>
            <person name="Kalinowski J."/>
            <person name="Ruckert C."/>
        </authorList>
    </citation>
    <scope>NUCLEOTIDE SEQUENCE</scope>
    <source>
        <strain evidence="3">JCM 3086</strain>
    </source>
</reference>
<evidence type="ECO:0000259" key="2">
    <source>
        <dbReference type="PROSITE" id="PS51898"/>
    </source>
</evidence>
<dbReference type="Pfam" id="PF00589">
    <property type="entry name" value="Phage_integrase"/>
    <property type="match status" value="1"/>
</dbReference>
<dbReference type="InterPro" id="IPR013762">
    <property type="entry name" value="Integrase-like_cat_sf"/>
</dbReference>
<organism evidence="3 4">
    <name type="scientific">Streptomyces brasiliensis</name>
    <dbReference type="NCBI Taxonomy" id="1954"/>
    <lineage>
        <taxon>Bacteria</taxon>
        <taxon>Bacillati</taxon>
        <taxon>Actinomycetota</taxon>
        <taxon>Actinomycetes</taxon>
        <taxon>Kitasatosporales</taxon>
        <taxon>Streptomycetaceae</taxon>
        <taxon>Streptomyces</taxon>
    </lineage>
</organism>
<evidence type="ECO:0000256" key="1">
    <source>
        <dbReference type="ARBA" id="ARBA00023172"/>
    </source>
</evidence>
<dbReference type="InterPro" id="IPR002104">
    <property type="entry name" value="Integrase_catalytic"/>
</dbReference>
<dbReference type="GO" id="GO:0015074">
    <property type="term" value="P:DNA integration"/>
    <property type="evidence" value="ECO:0007669"/>
    <property type="project" value="InterPro"/>
</dbReference>
<dbReference type="GO" id="GO:0003677">
    <property type="term" value="F:DNA binding"/>
    <property type="evidence" value="ECO:0007669"/>
    <property type="project" value="InterPro"/>
</dbReference>
<dbReference type="AlphaFoldDB" id="A0A917UIS4"/>
<feature type="domain" description="Tyr recombinase" evidence="2">
    <location>
        <begin position="446"/>
        <end position="630"/>
    </location>
</feature>
<dbReference type="PROSITE" id="PS51898">
    <property type="entry name" value="TYR_RECOMBINASE"/>
    <property type="match status" value="1"/>
</dbReference>
<evidence type="ECO:0000313" key="4">
    <source>
        <dbReference type="Proteomes" id="UP000657574"/>
    </source>
</evidence>
<accession>A0A917UIS4</accession>